<keyword evidence="7 10" id="KW-0028">Amino-acid biosynthesis</keyword>
<dbReference type="EC" id="2.1.2.1" evidence="10"/>
<dbReference type="RefSeq" id="WP_136130877.1">
    <property type="nucleotide sequence ID" value="NZ_PDKT01000001.1"/>
</dbReference>
<dbReference type="Gene3D" id="3.40.640.10">
    <property type="entry name" value="Type I PLP-dependent aspartate aminotransferase-like (Major domain)"/>
    <property type="match status" value="1"/>
</dbReference>
<dbReference type="EMBL" id="PDKT01000001">
    <property type="protein sequence ID" value="PPI88267.1"/>
    <property type="molecule type" value="Genomic_DNA"/>
</dbReference>
<comment type="subunit">
    <text evidence="4 10">Homodimer.</text>
</comment>
<evidence type="ECO:0000256" key="5">
    <source>
        <dbReference type="ARBA" id="ARBA00022490"/>
    </source>
</evidence>
<feature type="binding site" evidence="10">
    <location>
        <begin position="124"/>
        <end position="126"/>
    </location>
    <ligand>
        <name>(6S)-5,6,7,8-tetrahydrofolate</name>
        <dbReference type="ChEBI" id="CHEBI:57453"/>
    </ligand>
</feature>
<evidence type="ECO:0000256" key="9">
    <source>
        <dbReference type="ARBA" id="ARBA00022898"/>
    </source>
</evidence>
<name>A0A2P5T105_9GAMM</name>
<dbReference type="InterPro" id="IPR015421">
    <property type="entry name" value="PyrdxlP-dep_Trfase_major"/>
</dbReference>
<evidence type="ECO:0000256" key="8">
    <source>
        <dbReference type="ARBA" id="ARBA00022679"/>
    </source>
</evidence>
<dbReference type="UniPathway" id="UPA00288">
    <property type="reaction ID" value="UER01023"/>
</dbReference>
<evidence type="ECO:0000256" key="6">
    <source>
        <dbReference type="ARBA" id="ARBA00022563"/>
    </source>
</evidence>
<keyword evidence="8 10" id="KW-0808">Transferase</keyword>
<dbReference type="GO" id="GO:0005829">
    <property type="term" value="C:cytosol"/>
    <property type="evidence" value="ECO:0007669"/>
    <property type="project" value="TreeGrafter"/>
</dbReference>
<organism evidence="13 14">
    <name type="scientific">Candidatus Pantoea edessiphila</name>
    <dbReference type="NCBI Taxonomy" id="2044610"/>
    <lineage>
        <taxon>Bacteria</taxon>
        <taxon>Pseudomonadati</taxon>
        <taxon>Pseudomonadota</taxon>
        <taxon>Gammaproteobacteria</taxon>
        <taxon>Enterobacterales</taxon>
        <taxon>Erwiniaceae</taxon>
        <taxon>Pantoea</taxon>
    </lineage>
</organism>
<dbReference type="FunFam" id="3.40.640.10:FF:000001">
    <property type="entry name" value="Serine hydroxymethyltransferase"/>
    <property type="match status" value="1"/>
</dbReference>
<dbReference type="Gene3D" id="3.90.1150.10">
    <property type="entry name" value="Aspartate Aminotransferase, domain 1"/>
    <property type="match status" value="1"/>
</dbReference>
<comment type="cofactor">
    <cofactor evidence="1 10 11">
        <name>pyridoxal 5'-phosphate</name>
        <dbReference type="ChEBI" id="CHEBI:597326"/>
    </cofactor>
</comment>
<dbReference type="NCBIfam" id="NF000586">
    <property type="entry name" value="PRK00011.1"/>
    <property type="match status" value="1"/>
</dbReference>
<sequence>MLKKISIADYDIDLWRVIEKEILRQENHIELIASENYTSHCVMQAQGSQLTNKYAEGYPGKRYYGGCQHVDRIERLAIERAKILFDADYANVQPHSGSQANFAVYTALLKPKDTILGMRLNEGGHLTHGASVNLSGKLYKVIQYGIDTSGEIDYNMMNQLAQEHKPKMIIGGFSAYSGLCDWKRMREIADSVNSYLFVDMAHIAGLVAAGIYPSPIPYAHVVTSTTHKTLAGPRGGLIIAKNGNKTMYNKLDSSVFPCNQGGPLMHIIAGKAIAFKEAMEPRFRIYQNQVINNAQTMVKVFINRGYKIISNSTFNHMFLLDLTNKHITGKEADCALSNANITVNKNSVPNDLRGALITSGIRIGTPAITRRGFKELDVSSIANWIADILDDINNKKLILNIKKKVLNICNRYPVYL</sequence>
<comment type="function">
    <text evidence="10">Catalyzes the reversible interconversion of serine and glycine with tetrahydrofolate (THF) serving as the one-carbon carrier. This reaction serves as the major source of one-carbon groups required for the biosynthesis of purines, thymidylate, methionine, and other important biomolecules. Also exhibits THF-independent aldolase activity toward beta-hydroxyamino acids, producing glycine and aldehydes, via a retro-aldol mechanism.</text>
</comment>
<dbReference type="HAMAP" id="MF_00051">
    <property type="entry name" value="SHMT"/>
    <property type="match status" value="1"/>
</dbReference>
<dbReference type="GO" id="GO:0008168">
    <property type="term" value="F:methyltransferase activity"/>
    <property type="evidence" value="ECO:0007669"/>
    <property type="project" value="UniProtKB-KW"/>
</dbReference>
<comment type="pathway">
    <text evidence="10">Amino-acid biosynthesis; glycine biosynthesis; glycine from L-serine: step 1/1.</text>
</comment>
<dbReference type="Pfam" id="PF00464">
    <property type="entry name" value="SHMT"/>
    <property type="match status" value="1"/>
</dbReference>
<dbReference type="GO" id="GO:0030170">
    <property type="term" value="F:pyridoxal phosphate binding"/>
    <property type="evidence" value="ECO:0007669"/>
    <property type="project" value="UniProtKB-UniRule"/>
</dbReference>
<keyword evidence="13" id="KW-0489">Methyltransferase</keyword>
<dbReference type="CDD" id="cd00378">
    <property type="entry name" value="SHMT"/>
    <property type="match status" value="1"/>
</dbReference>
<dbReference type="SUPFAM" id="SSF53383">
    <property type="entry name" value="PLP-dependent transferases"/>
    <property type="match status" value="1"/>
</dbReference>
<dbReference type="OrthoDB" id="9803846at2"/>
<dbReference type="InterPro" id="IPR001085">
    <property type="entry name" value="Ser_HO-MeTrfase"/>
</dbReference>
<evidence type="ECO:0000313" key="14">
    <source>
        <dbReference type="Proteomes" id="UP000296153"/>
    </source>
</evidence>
<evidence type="ECO:0000259" key="12">
    <source>
        <dbReference type="Pfam" id="PF00464"/>
    </source>
</evidence>
<gene>
    <name evidence="10" type="primary">glyA</name>
    <name evidence="13" type="ORF">CRV12_01405</name>
</gene>
<comment type="similarity">
    <text evidence="3 10">Belongs to the SHMT family.</text>
</comment>
<feature type="modified residue" description="N6-(pyridoxal phosphate)lysine" evidence="10 11">
    <location>
        <position position="228"/>
    </location>
</feature>
<dbReference type="InterPro" id="IPR039429">
    <property type="entry name" value="SHMT-like_dom"/>
</dbReference>
<evidence type="ECO:0000256" key="4">
    <source>
        <dbReference type="ARBA" id="ARBA00011738"/>
    </source>
</evidence>
<evidence type="ECO:0000256" key="3">
    <source>
        <dbReference type="ARBA" id="ARBA00006376"/>
    </source>
</evidence>
<protein>
    <recommendedName>
        <fullName evidence="10">Serine hydroxymethyltransferase</fullName>
        <shortName evidence="10">SHMT</shortName>
        <shortName evidence="10">Serine methylase</shortName>
        <ecNumber evidence="10">2.1.2.1</ecNumber>
    </recommendedName>
</protein>
<dbReference type="PANTHER" id="PTHR11680:SF50">
    <property type="entry name" value="SERINE HYDROXYMETHYLTRANSFERASE"/>
    <property type="match status" value="1"/>
</dbReference>
<evidence type="ECO:0000256" key="7">
    <source>
        <dbReference type="ARBA" id="ARBA00022605"/>
    </source>
</evidence>
<comment type="pathway">
    <text evidence="10">One-carbon metabolism; tetrahydrofolate interconversion.</text>
</comment>
<dbReference type="InterPro" id="IPR019798">
    <property type="entry name" value="Ser_HO-MeTrfase_PLP_BS"/>
</dbReference>
<accession>A0A2P5T105</accession>
<dbReference type="GO" id="GO:0004372">
    <property type="term" value="F:glycine hydroxymethyltransferase activity"/>
    <property type="evidence" value="ECO:0007669"/>
    <property type="project" value="UniProtKB-UniRule"/>
</dbReference>
<comment type="caution">
    <text evidence="13">The sequence shown here is derived from an EMBL/GenBank/DDBJ whole genome shotgun (WGS) entry which is preliminary data.</text>
</comment>
<feature type="site" description="Plays an important role in substrate specificity" evidence="10">
    <location>
        <position position="227"/>
    </location>
</feature>
<feature type="domain" description="Serine hydroxymethyltransferase-like" evidence="12">
    <location>
        <begin position="8"/>
        <end position="385"/>
    </location>
</feature>
<dbReference type="InterPro" id="IPR015424">
    <property type="entry name" value="PyrdxlP-dep_Trfase"/>
</dbReference>
<dbReference type="UniPathway" id="UPA00193"/>
<dbReference type="AlphaFoldDB" id="A0A2P5T105"/>
<comment type="subcellular location">
    <subcellularLocation>
        <location evidence="2 10">Cytoplasm</location>
    </subcellularLocation>
</comment>
<dbReference type="InterPro" id="IPR015422">
    <property type="entry name" value="PyrdxlP-dep_Trfase_small"/>
</dbReference>
<dbReference type="GO" id="GO:0035999">
    <property type="term" value="P:tetrahydrofolate interconversion"/>
    <property type="evidence" value="ECO:0007669"/>
    <property type="project" value="UniProtKB-UniRule"/>
</dbReference>
<keyword evidence="5 10" id="KW-0963">Cytoplasm</keyword>
<feature type="binding site" evidence="10">
    <location>
        <position position="120"/>
    </location>
    <ligand>
        <name>(6S)-5,6,7,8-tetrahydrofolate</name>
        <dbReference type="ChEBI" id="CHEBI:57453"/>
    </ligand>
</feature>
<dbReference type="GO" id="GO:0019264">
    <property type="term" value="P:glycine biosynthetic process from serine"/>
    <property type="evidence" value="ECO:0007669"/>
    <property type="project" value="UniProtKB-UniRule"/>
</dbReference>
<comment type="catalytic activity">
    <reaction evidence="10">
        <text>(6R)-5,10-methylene-5,6,7,8-tetrahydrofolate + glycine + H2O = (6S)-5,6,7,8-tetrahydrofolate + L-serine</text>
        <dbReference type="Rhea" id="RHEA:15481"/>
        <dbReference type="ChEBI" id="CHEBI:15377"/>
        <dbReference type="ChEBI" id="CHEBI:15636"/>
        <dbReference type="ChEBI" id="CHEBI:33384"/>
        <dbReference type="ChEBI" id="CHEBI:57305"/>
        <dbReference type="ChEBI" id="CHEBI:57453"/>
        <dbReference type="EC" id="2.1.2.1"/>
    </reaction>
</comment>
<keyword evidence="9 10" id="KW-0663">Pyridoxal phosphate</keyword>
<dbReference type="PROSITE" id="PS00096">
    <property type="entry name" value="SHMT"/>
    <property type="match status" value="1"/>
</dbReference>
<dbReference type="GO" id="GO:0032259">
    <property type="term" value="P:methylation"/>
    <property type="evidence" value="ECO:0007669"/>
    <property type="project" value="UniProtKB-KW"/>
</dbReference>
<keyword evidence="6 10" id="KW-0554">One-carbon metabolism</keyword>
<evidence type="ECO:0000256" key="10">
    <source>
        <dbReference type="HAMAP-Rule" id="MF_00051"/>
    </source>
</evidence>
<dbReference type="PIRSF" id="PIRSF000412">
    <property type="entry name" value="SHMT"/>
    <property type="match status" value="1"/>
</dbReference>
<evidence type="ECO:0000313" key="13">
    <source>
        <dbReference type="EMBL" id="PPI88267.1"/>
    </source>
</evidence>
<dbReference type="PANTHER" id="PTHR11680">
    <property type="entry name" value="SERINE HYDROXYMETHYLTRANSFERASE"/>
    <property type="match status" value="1"/>
</dbReference>
<proteinExistence type="inferred from homology"/>
<evidence type="ECO:0000256" key="1">
    <source>
        <dbReference type="ARBA" id="ARBA00001933"/>
    </source>
</evidence>
<dbReference type="Proteomes" id="UP000296153">
    <property type="component" value="Unassembled WGS sequence"/>
</dbReference>
<dbReference type="InterPro" id="IPR049943">
    <property type="entry name" value="Ser_HO-MeTrfase-like"/>
</dbReference>
<comment type="caution">
    <text evidence="10">Lacks conserved residue(s) required for the propagation of feature annotation.</text>
</comment>
<evidence type="ECO:0000256" key="11">
    <source>
        <dbReference type="PIRSR" id="PIRSR000412-50"/>
    </source>
</evidence>
<evidence type="ECO:0000256" key="2">
    <source>
        <dbReference type="ARBA" id="ARBA00004496"/>
    </source>
</evidence>
<reference evidence="13 14" key="1">
    <citation type="journal article" date="2018" name="Genome Biol. Evol.">
        <title>Cladogenesis and Genomic Streamlining in Extracellular Endosymbionts of Tropical Stink Bugs.</title>
        <authorList>
            <person name="Otero-Bravo A."/>
            <person name="Goffredi S."/>
            <person name="Sabree Z.L."/>
        </authorList>
    </citation>
    <scope>NUCLEOTIDE SEQUENCE [LARGE SCALE GENOMIC DNA]</scope>
    <source>
        <strain evidence="13 14">SoEE</strain>
    </source>
</reference>